<accession>A0A699XTF8</accession>
<evidence type="ECO:0000313" key="2">
    <source>
        <dbReference type="EMBL" id="GFD60211.1"/>
    </source>
</evidence>
<proteinExistence type="predicted"/>
<protein>
    <submittedName>
        <fullName evidence="2">Uncharacterized protein</fullName>
    </submittedName>
</protein>
<feature type="region of interest" description="Disordered" evidence="1">
    <location>
        <begin position="49"/>
        <end position="79"/>
    </location>
</feature>
<gene>
    <name evidence="2" type="ORF">Tci_932180</name>
</gene>
<organism evidence="2">
    <name type="scientific">Tanacetum cinerariifolium</name>
    <name type="common">Dalmatian daisy</name>
    <name type="synonym">Chrysanthemum cinerariifolium</name>
    <dbReference type="NCBI Taxonomy" id="118510"/>
    <lineage>
        <taxon>Eukaryota</taxon>
        <taxon>Viridiplantae</taxon>
        <taxon>Streptophyta</taxon>
        <taxon>Embryophyta</taxon>
        <taxon>Tracheophyta</taxon>
        <taxon>Spermatophyta</taxon>
        <taxon>Magnoliopsida</taxon>
        <taxon>eudicotyledons</taxon>
        <taxon>Gunneridae</taxon>
        <taxon>Pentapetalae</taxon>
        <taxon>asterids</taxon>
        <taxon>campanulids</taxon>
        <taxon>Asterales</taxon>
        <taxon>Asteraceae</taxon>
        <taxon>Asteroideae</taxon>
        <taxon>Anthemideae</taxon>
        <taxon>Anthemidinae</taxon>
        <taxon>Tanacetum</taxon>
    </lineage>
</organism>
<dbReference type="AlphaFoldDB" id="A0A699XTF8"/>
<feature type="non-terminal residue" evidence="2">
    <location>
        <position position="1"/>
    </location>
</feature>
<dbReference type="EMBL" id="BKCJ011874941">
    <property type="protein sequence ID" value="GFD60211.1"/>
    <property type="molecule type" value="Genomic_DNA"/>
</dbReference>
<comment type="caution">
    <text evidence="2">The sequence shown here is derived from an EMBL/GenBank/DDBJ whole genome shotgun (WGS) entry which is preliminary data.</text>
</comment>
<name>A0A699XTF8_TANCI</name>
<evidence type="ECO:0000256" key="1">
    <source>
        <dbReference type="SAM" id="MobiDB-lite"/>
    </source>
</evidence>
<sequence>RDRHRLRHAGKRDQPCVRSVLYHQAHWPRDRARVIDDLRLHQAVTRPCVDRKSGRTRHHGATVPPPLPWQQARGRNRRP</sequence>
<reference evidence="2" key="1">
    <citation type="journal article" date="2019" name="Sci. Rep.">
        <title>Draft genome of Tanacetum cinerariifolium, the natural source of mosquito coil.</title>
        <authorList>
            <person name="Yamashiro T."/>
            <person name="Shiraishi A."/>
            <person name="Satake H."/>
            <person name="Nakayama K."/>
        </authorList>
    </citation>
    <scope>NUCLEOTIDE SEQUENCE</scope>
</reference>